<gene>
    <name evidence="17" type="ORF">SteCoe_3456</name>
</gene>
<keyword evidence="10" id="KW-0406">Ion transport</keyword>
<comment type="subcellular location">
    <subcellularLocation>
        <location evidence="1">Mitochondrion inner membrane</location>
        <topology evidence="1">Multi-pass membrane protein</topology>
    </subcellularLocation>
</comment>
<evidence type="ECO:0000256" key="3">
    <source>
        <dbReference type="ARBA" id="ARBA00022448"/>
    </source>
</evidence>
<dbReference type="GO" id="GO:0051560">
    <property type="term" value="P:mitochondrial calcium ion homeostasis"/>
    <property type="evidence" value="ECO:0007669"/>
    <property type="project" value="InterPro"/>
</dbReference>
<dbReference type="GO" id="GO:0036444">
    <property type="term" value="P:calcium import into the mitochondrion"/>
    <property type="evidence" value="ECO:0007669"/>
    <property type="project" value="UniProtKB-ARBA"/>
</dbReference>
<evidence type="ECO:0000256" key="12">
    <source>
        <dbReference type="ARBA" id="ARBA00023136"/>
    </source>
</evidence>
<dbReference type="OrthoDB" id="291964at2759"/>
<keyword evidence="12 15" id="KW-0472">Membrane</keyword>
<evidence type="ECO:0000313" key="17">
    <source>
        <dbReference type="EMBL" id="OMJ93484.1"/>
    </source>
</evidence>
<dbReference type="GO" id="GO:0015292">
    <property type="term" value="F:uniporter activity"/>
    <property type="evidence" value="ECO:0007669"/>
    <property type="project" value="TreeGrafter"/>
</dbReference>
<evidence type="ECO:0000256" key="10">
    <source>
        <dbReference type="ARBA" id="ARBA00023065"/>
    </source>
</evidence>
<protein>
    <recommendedName>
        <fullName evidence="16">Calcium uniporter protein C-terminal domain-containing protein</fullName>
    </recommendedName>
</protein>
<evidence type="ECO:0000256" key="8">
    <source>
        <dbReference type="ARBA" id="ARBA00022837"/>
    </source>
</evidence>
<evidence type="ECO:0000256" key="9">
    <source>
        <dbReference type="ARBA" id="ARBA00022989"/>
    </source>
</evidence>
<dbReference type="PANTHER" id="PTHR13462:SF10">
    <property type="entry name" value="CALCIUM UNIPORTER PROTEIN, MITOCHONDRIAL"/>
    <property type="match status" value="1"/>
</dbReference>
<keyword evidence="5" id="KW-0107">Calcium channel</keyword>
<sequence length="122" mass="14294">MVIEKEFMDEKFKVIKKKADSFVDRILWGVFGLLISQTTYIGVGTYVIFSWDIMEPQAYLINLGNAILVYAGFCYGNLSYKGLNIVESMKRLRIEKICKQEGFDLEKYEELGRKIMEFKTRH</sequence>
<keyword evidence="13" id="KW-0407">Ion channel</keyword>
<comment type="similarity">
    <text evidence="2">Belongs to the MCU (TC 1.A.77) family.</text>
</comment>
<keyword evidence="18" id="KW-1185">Reference proteome</keyword>
<feature type="transmembrane region" description="Helical" evidence="15">
    <location>
        <begin position="26"/>
        <end position="49"/>
    </location>
</feature>
<dbReference type="PANTHER" id="PTHR13462">
    <property type="entry name" value="CALCIUM UNIPORTER PROTEIN, MITOCHONDRIAL"/>
    <property type="match status" value="1"/>
</dbReference>
<dbReference type="EMBL" id="MPUH01000041">
    <property type="protein sequence ID" value="OMJ93484.1"/>
    <property type="molecule type" value="Genomic_DNA"/>
</dbReference>
<evidence type="ECO:0000256" key="11">
    <source>
        <dbReference type="ARBA" id="ARBA00023128"/>
    </source>
</evidence>
<keyword evidence="3" id="KW-0813">Transport</keyword>
<accession>A0A1R2CWU2</accession>
<keyword evidence="7" id="KW-0999">Mitochondrion inner membrane</keyword>
<evidence type="ECO:0000256" key="15">
    <source>
        <dbReference type="SAM" id="Phobius"/>
    </source>
</evidence>
<dbReference type="GO" id="GO:1990246">
    <property type="term" value="C:uniplex complex"/>
    <property type="evidence" value="ECO:0007669"/>
    <property type="project" value="TreeGrafter"/>
</dbReference>
<evidence type="ECO:0000256" key="13">
    <source>
        <dbReference type="ARBA" id="ARBA00023303"/>
    </source>
</evidence>
<keyword evidence="6 15" id="KW-0812">Transmembrane</keyword>
<keyword evidence="11" id="KW-0496">Mitochondrion</keyword>
<name>A0A1R2CWU2_9CILI</name>
<feature type="domain" description="Calcium uniporter protein C-terminal" evidence="16">
    <location>
        <begin position="8"/>
        <end position="111"/>
    </location>
</feature>
<evidence type="ECO:0000259" key="16">
    <source>
        <dbReference type="Pfam" id="PF04678"/>
    </source>
</evidence>
<evidence type="ECO:0000256" key="14">
    <source>
        <dbReference type="ARBA" id="ARBA00036634"/>
    </source>
</evidence>
<evidence type="ECO:0000256" key="6">
    <source>
        <dbReference type="ARBA" id="ARBA00022692"/>
    </source>
</evidence>
<evidence type="ECO:0000256" key="1">
    <source>
        <dbReference type="ARBA" id="ARBA00004448"/>
    </source>
</evidence>
<organism evidence="17 18">
    <name type="scientific">Stentor coeruleus</name>
    <dbReference type="NCBI Taxonomy" id="5963"/>
    <lineage>
        <taxon>Eukaryota</taxon>
        <taxon>Sar</taxon>
        <taxon>Alveolata</taxon>
        <taxon>Ciliophora</taxon>
        <taxon>Postciliodesmatophora</taxon>
        <taxon>Heterotrichea</taxon>
        <taxon>Heterotrichida</taxon>
        <taxon>Stentoridae</taxon>
        <taxon>Stentor</taxon>
    </lineage>
</organism>
<keyword evidence="4" id="KW-0109">Calcium transport</keyword>
<dbReference type="GO" id="GO:0005262">
    <property type="term" value="F:calcium channel activity"/>
    <property type="evidence" value="ECO:0007669"/>
    <property type="project" value="UniProtKB-KW"/>
</dbReference>
<evidence type="ECO:0000256" key="7">
    <source>
        <dbReference type="ARBA" id="ARBA00022792"/>
    </source>
</evidence>
<evidence type="ECO:0000313" key="18">
    <source>
        <dbReference type="Proteomes" id="UP000187209"/>
    </source>
</evidence>
<evidence type="ECO:0000256" key="4">
    <source>
        <dbReference type="ARBA" id="ARBA00022568"/>
    </source>
</evidence>
<dbReference type="Proteomes" id="UP000187209">
    <property type="component" value="Unassembled WGS sequence"/>
</dbReference>
<reference evidence="17 18" key="1">
    <citation type="submission" date="2016-11" db="EMBL/GenBank/DDBJ databases">
        <title>The macronuclear genome of Stentor coeruleus: a giant cell with tiny introns.</title>
        <authorList>
            <person name="Slabodnick M."/>
            <person name="Ruby J.G."/>
            <person name="Reiff S.B."/>
            <person name="Swart E.C."/>
            <person name="Gosai S."/>
            <person name="Prabakaran S."/>
            <person name="Witkowska E."/>
            <person name="Larue G.E."/>
            <person name="Fisher S."/>
            <person name="Freeman R.M."/>
            <person name="Gunawardena J."/>
            <person name="Chu W."/>
            <person name="Stover N.A."/>
            <person name="Gregory B.D."/>
            <person name="Nowacki M."/>
            <person name="Derisi J."/>
            <person name="Roy S.W."/>
            <person name="Marshall W.F."/>
            <person name="Sood P."/>
        </authorList>
    </citation>
    <scope>NUCLEOTIDE SEQUENCE [LARGE SCALE GENOMIC DNA]</scope>
    <source>
        <strain evidence="17">WM001</strain>
    </source>
</reference>
<keyword evidence="8" id="KW-0106">Calcium</keyword>
<dbReference type="Pfam" id="PF04678">
    <property type="entry name" value="MCU"/>
    <property type="match status" value="1"/>
</dbReference>
<comment type="caution">
    <text evidence="17">The sequence shown here is derived from an EMBL/GenBank/DDBJ whole genome shotgun (WGS) entry which is preliminary data.</text>
</comment>
<dbReference type="InterPro" id="IPR006769">
    <property type="entry name" value="MCU_C"/>
</dbReference>
<evidence type="ECO:0000256" key="2">
    <source>
        <dbReference type="ARBA" id="ARBA00005653"/>
    </source>
</evidence>
<evidence type="ECO:0000256" key="5">
    <source>
        <dbReference type="ARBA" id="ARBA00022673"/>
    </source>
</evidence>
<dbReference type="AlphaFoldDB" id="A0A1R2CWU2"/>
<proteinExistence type="inferred from homology"/>
<dbReference type="InterPro" id="IPR039055">
    <property type="entry name" value="MCU_fam"/>
</dbReference>
<comment type="catalytic activity">
    <reaction evidence="14">
        <text>Ca(2+)(in) = Ca(2+)(out)</text>
        <dbReference type="Rhea" id="RHEA:29671"/>
        <dbReference type="ChEBI" id="CHEBI:29108"/>
    </reaction>
</comment>
<feature type="transmembrane region" description="Helical" evidence="15">
    <location>
        <begin position="61"/>
        <end position="80"/>
    </location>
</feature>
<keyword evidence="9 15" id="KW-1133">Transmembrane helix</keyword>